<dbReference type="InterPro" id="IPR053888">
    <property type="entry name" value="MRM3-like_sub_bind"/>
</dbReference>
<evidence type="ECO:0000256" key="2">
    <source>
        <dbReference type="ARBA" id="ARBA00022603"/>
    </source>
</evidence>
<dbReference type="GO" id="GO:0008168">
    <property type="term" value="F:methyltransferase activity"/>
    <property type="evidence" value="ECO:0007669"/>
    <property type="project" value="UniProtKB-KW"/>
</dbReference>
<dbReference type="PANTHER" id="PTHR43191">
    <property type="entry name" value="RRNA METHYLTRANSFERASE 3"/>
    <property type="match status" value="1"/>
</dbReference>
<comment type="similarity">
    <text evidence="1">Belongs to the class IV-like SAM-binding methyltransferase superfamily. RNA methyltransferase TrmH family.</text>
</comment>
<gene>
    <name evidence="6" type="ORF">GCM10022255_006480</name>
</gene>
<dbReference type="SUPFAM" id="SSF55315">
    <property type="entry name" value="L30e-like"/>
    <property type="match status" value="1"/>
</dbReference>
<dbReference type="GO" id="GO:0032259">
    <property type="term" value="P:methylation"/>
    <property type="evidence" value="ECO:0007669"/>
    <property type="project" value="UniProtKB-KW"/>
</dbReference>
<dbReference type="PANTHER" id="PTHR43191:SF2">
    <property type="entry name" value="RRNA METHYLTRANSFERASE 3, MITOCHONDRIAL"/>
    <property type="match status" value="1"/>
</dbReference>
<dbReference type="RefSeq" id="WP_345121154.1">
    <property type="nucleotide sequence ID" value="NZ_BAABAT010000001.1"/>
</dbReference>
<dbReference type="Pfam" id="PF00588">
    <property type="entry name" value="SpoU_methylase"/>
    <property type="match status" value="1"/>
</dbReference>
<keyword evidence="3" id="KW-0808">Transferase</keyword>
<protein>
    <submittedName>
        <fullName evidence="6">RNA methyltransferase</fullName>
    </submittedName>
</protein>
<proteinExistence type="inferred from homology"/>
<dbReference type="Pfam" id="PF22435">
    <property type="entry name" value="MRM3-like_sub_bind"/>
    <property type="match status" value="1"/>
</dbReference>
<dbReference type="InterPro" id="IPR001537">
    <property type="entry name" value="SpoU_MeTrfase"/>
</dbReference>
<evidence type="ECO:0000313" key="7">
    <source>
        <dbReference type="Proteomes" id="UP001500620"/>
    </source>
</evidence>
<keyword evidence="2 6" id="KW-0489">Methyltransferase</keyword>
<evidence type="ECO:0000256" key="1">
    <source>
        <dbReference type="ARBA" id="ARBA00007228"/>
    </source>
</evidence>
<evidence type="ECO:0000259" key="4">
    <source>
        <dbReference type="Pfam" id="PF00588"/>
    </source>
</evidence>
<name>A0ABP8CWG8_9ACTN</name>
<organism evidence="6 7">
    <name type="scientific">Dactylosporangium darangshiense</name>
    <dbReference type="NCBI Taxonomy" id="579108"/>
    <lineage>
        <taxon>Bacteria</taxon>
        <taxon>Bacillati</taxon>
        <taxon>Actinomycetota</taxon>
        <taxon>Actinomycetes</taxon>
        <taxon>Micromonosporales</taxon>
        <taxon>Micromonosporaceae</taxon>
        <taxon>Dactylosporangium</taxon>
    </lineage>
</organism>
<comment type="caution">
    <text evidence="6">The sequence shown here is derived from an EMBL/GenBank/DDBJ whole genome shotgun (WGS) entry which is preliminary data.</text>
</comment>
<dbReference type="InterPro" id="IPR051259">
    <property type="entry name" value="rRNA_Methyltransferase"/>
</dbReference>
<evidence type="ECO:0000256" key="3">
    <source>
        <dbReference type="ARBA" id="ARBA00022679"/>
    </source>
</evidence>
<dbReference type="Proteomes" id="UP001500620">
    <property type="component" value="Unassembled WGS sequence"/>
</dbReference>
<keyword evidence="7" id="KW-1185">Reference proteome</keyword>
<evidence type="ECO:0000259" key="5">
    <source>
        <dbReference type="Pfam" id="PF22435"/>
    </source>
</evidence>
<evidence type="ECO:0000313" key="6">
    <source>
        <dbReference type="EMBL" id="GAA4244226.1"/>
    </source>
</evidence>
<reference evidence="7" key="1">
    <citation type="journal article" date="2019" name="Int. J. Syst. Evol. Microbiol.">
        <title>The Global Catalogue of Microorganisms (GCM) 10K type strain sequencing project: providing services to taxonomists for standard genome sequencing and annotation.</title>
        <authorList>
            <consortium name="The Broad Institute Genomics Platform"/>
            <consortium name="The Broad Institute Genome Sequencing Center for Infectious Disease"/>
            <person name="Wu L."/>
            <person name="Ma J."/>
        </authorList>
    </citation>
    <scope>NUCLEOTIDE SEQUENCE [LARGE SCALE GENOMIC DNA]</scope>
    <source>
        <strain evidence="7">JCM 17441</strain>
    </source>
</reference>
<feature type="domain" description="tRNA/rRNA methyltransferase SpoU type" evidence="4">
    <location>
        <begin position="122"/>
        <end position="262"/>
    </location>
</feature>
<dbReference type="Gene3D" id="3.40.1280.10">
    <property type="match status" value="1"/>
</dbReference>
<dbReference type="InterPro" id="IPR029064">
    <property type="entry name" value="Ribosomal_eL30-like_sf"/>
</dbReference>
<dbReference type="InterPro" id="IPR029026">
    <property type="entry name" value="tRNA_m1G_MTases_N"/>
</dbReference>
<dbReference type="EMBL" id="BAABAT010000001">
    <property type="protein sequence ID" value="GAA4244226.1"/>
    <property type="molecule type" value="Genomic_DNA"/>
</dbReference>
<dbReference type="InterPro" id="IPR029028">
    <property type="entry name" value="Alpha/beta_knot_MTases"/>
</dbReference>
<sequence>MELQAIPAIGVQHPAVRQVQHIQNNTAPNRYKLFVAEGLWAHNMLLESGAPIDTFFWCPEAIYADEAHKRAEEIAERAERSFRISLRTLEKISERDKPDGLLSLAALPRWEPRDVRFERTALVLVADGVEIPGNLGTLIRSLDACAADCLVLTNRKTRLTHPKVIRASQGTILTVPTLEFETVAEAAAWLDSLRFTVLLADTDEAINYRKADYGGRTALVVGSERYGIGKDWYGRGYQRVAVPMLGSGDSLNVSVSASVLLYEARARKSRW</sequence>
<feature type="domain" description="MRM3-like substrate binding" evidence="5">
    <location>
        <begin position="14"/>
        <end position="102"/>
    </location>
</feature>
<accession>A0ABP8CWG8</accession>
<dbReference type="SUPFAM" id="SSF75217">
    <property type="entry name" value="alpha/beta knot"/>
    <property type="match status" value="1"/>
</dbReference>
<dbReference type="Gene3D" id="3.30.1330.30">
    <property type="match status" value="1"/>
</dbReference>